<dbReference type="AlphaFoldDB" id="A0AA90PJE0"/>
<sequence>MLMYTFLRNGATYLQSAFITYFIAGSMAWGIAIYYTIGSLIGSQRVGHDRIIDSIGHQSRVSLNAKANSI</sequence>
<protein>
    <submittedName>
        <fullName evidence="2">Uncharacterized protein</fullName>
    </submittedName>
</protein>
<dbReference type="RefSeq" id="WP_305275065.1">
    <property type="nucleotide sequence ID" value="NZ_JAUUTW010000011.1"/>
</dbReference>
<name>A0AA90PJE0_9BACI</name>
<evidence type="ECO:0000313" key="2">
    <source>
        <dbReference type="EMBL" id="MDP1451865.1"/>
    </source>
</evidence>
<dbReference type="EMBL" id="JAUUTW010000011">
    <property type="protein sequence ID" value="MDP1451865.1"/>
    <property type="molecule type" value="Genomic_DNA"/>
</dbReference>
<proteinExistence type="predicted"/>
<keyword evidence="1" id="KW-1133">Transmembrane helix</keyword>
<evidence type="ECO:0000256" key="1">
    <source>
        <dbReference type="SAM" id="Phobius"/>
    </source>
</evidence>
<gene>
    <name evidence="2" type="ORF">Q8G36_12395</name>
</gene>
<dbReference type="Proteomes" id="UP001178275">
    <property type="component" value="Unassembled WGS sequence"/>
</dbReference>
<organism evidence="2 3">
    <name type="scientific">Peribacillus frigoritolerans</name>
    <dbReference type="NCBI Taxonomy" id="450367"/>
    <lineage>
        <taxon>Bacteria</taxon>
        <taxon>Bacillati</taxon>
        <taxon>Bacillota</taxon>
        <taxon>Bacilli</taxon>
        <taxon>Bacillales</taxon>
        <taxon>Bacillaceae</taxon>
        <taxon>Peribacillus</taxon>
    </lineage>
</organism>
<keyword evidence="1" id="KW-0472">Membrane</keyword>
<keyword evidence="1" id="KW-0812">Transmembrane</keyword>
<reference evidence="2" key="1">
    <citation type="submission" date="2023-07" db="EMBL/GenBank/DDBJ databases">
        <title>Murine gut Bacillus species.</title>
        <authorList>
            <person name="Gutman E."/>
            <person name="Hashuel R."/>
            <person name="Litvak Y."/>
        </authorList>
    </citation>
    <scope>NUCLEOTIDE SEQUENCE</scope>
    <source>
        <strain evidence="2">RU293</strain>
    </source>
</reference>
<feature type="transmembrane region" description="Helical" evidence="1">
    <location>
        <begin position="12"/>
        <end position="35"/>
    </location>
</feature>
<evidence type="ECO:0000313" key="3">
    <source>
        <dbReference type="Proteomes" id="UP001178275"/>
    </source>
</evidence>
<accession>A0AA90PJE0</accession>
<comment type="caution">
    <text evidence="2">The sequence shown here is derived from an EMBL/GenBank/DDBJ whole genome shotgun (WGS) entry which is preliminary data.</text>
</comment>